<dbReference type="KEGG" id="mdr:MDOR_08420"/>
<name>A0A1X1TC17_9MYCO</name>
<dbReference type="GO" id="GO:0019634">
    <property type="term" value="P:organic phosphonate metabolic process"/>
    <property type="evidence" value="ECO:0007669"/>
    <property type="project" value="InterPro"/>
</dbReference>
<evidence type="ECO:0000313" key="5">
    <source>
        <dbReference type="Proteomes" id="UP000467201"/>
    </source>
</evidence>
<dbReference type="Proteomes" id="UP000193564">
    <property type="component" value="Unassembled WGS sequence"/>
</dbReference>
<feature type="region of interest" description="Disordered" evidence="1">
    <location>
        <begin position="116"/>
        <end position="150"/>
    </location>
</feature>
<organism evidence="3 4">
    <name type="scientific">Mycolicibacterium doricum</name>
    <dbReference type="NCBI Taxonomy" id="126673"/>
    <lineage>
        <taxon>Bacteria</taxon>
        <taxon>Bacillati</taxon>
        <taxon>Actinomycetota</taxon>
        <taxon>Actinomycetes</taxon>
        <taxon>Mycobacteriales</taxon>
        <taxon>Mycobacteriaceae</taxon>
        <taxon>Mycolicibacterium</taxon>
    </lineage>
</organism>
<evidence type="ECO:0000313" key="2">
    <source>
        <dbReference type="EMBL" id="BBZ06673.1"/>
    </source>
</evidence>
<accession>A0A1X1TC17</accession>
<dbReference type="EMBL" id="AP022605">
    <property type="protein sequence ID" value="BBZ06673.1"/>
    <property type="molecule type" value="Genomic_DNA"/>
</dbReference>
<dbReference type="Proteomes" id="UP000467201">
    <property type="component" value="Chromosome"/>
</dbReference>
<evidence type="ECO:0000256" key="1">
    <source>
        <dbReference type="SAM" id="MobiDB-lite"/>
    </source>
</evidence>
<dbReference type="RefSeq" id="WP_085190320.1">
    <property type="nucleotide sequence ID" value="NZ_AP022605.1"/>
</dbReference>
<dbReference type="GO" id="GO:0016829">
    <property type="term" value="F:lyase activity"/>
    <property type="evidence" value="ECO:0007669"/>
    <property type="project" value="UniProtKB-KW"/>
</dbReference>
<evidence type="ECO:0000313" key="4">
    <source>
        <dbReference type="Proteomes" id="UP000193564"/>
    </source>
</evidence>
<dbReference type="STRING" id="126673.AWC01_09375"/>
<dbReference type="InterPro" id="IPR008773">
    <property type="entry name" value="PhnI"/>
</dbReference>
<sequence>MYASMHENEALDAARLIARTRHAASGISTAILEEQICAEAGLWEPVAARRALDQAHGDPSHAVSVLRVWAATQPHLDALTVQPEDVVVTRRLSSAYPQIPGGQWLGFAPELLDRRLDWGSNPNRGDDPPTDTNPRLPEGPSPSTDAPRRADTVRVRDLIQGVSTVTPPAEGAGGDPARAVLVPPYSRTNRLAMLTRGETGALVALAAMILGRRQEAVLVELTVAVATVRIPHPRSGIPIAVATLPITEVEVMIDADVDGRPGLALGWGATLGTVERRAISLALLDAAILADGDFAEPLMLDAQTIIAATDGPATNGFVEHLRLPHYAGFTAYLAQAATKERR</sequence>
<proteinExistence type="predicted"/>
<keyword evidence="4" id="KW-1185">Reference proteome</keyword>
<dbReference type="Pfam" id="PF05861">
    <property type="entry name" value="PhnI"/>
    <property type="match status" value="1"/>
</dbReference>
<gene>
    <name evidence="2" type="primary">phnI</name>
    <name evidence="3" type="ORF">AWC01_09375</name>
    <name evidence="2" type="ORF">MDOR_08420</name>
</gene>
<reference evidence="3 4" key="1">
    <citation type="submission" date="2016-01" db="EMBL/GenBank/DDBJ databases">
        <title>The new phylogeny of the genus Mycobacterium.</title>
        <authorList>
            <person name="Tarcisio F."/>
            <person name="Conor M."/>
            <person name="Antonella G."/>
            <person name="Elisabetta G."/>
            <person name="Giulia F.S."/>
            <person name="Sara T."/>
            <person name="Anna F."/>
            <person name="Clotilde B."/>
            <person name="Roberto B."/>
            <person name="Veronica D.S."/>
            <person name="Fabio R."/>
            <person name="Monica P."/>
            <person name="Olivier J."/>
            <person name="Enrico T."/>
            <person name="Nicola S."/>
        </authorList>
    </citation>
    <scope>NUCLEOTIDE SEQUENCE [LARGE SCALE GENOMIC DNA]</scope>
    <source>
        <strain evidence="3 4">DSM 44339</strain>
    </source>
</reference>
<reference evidence="2" key="3">
    <citation type="submission" date="2020-02" db="EMBL/GenBank/DDBJ databases">
        <authorList>
            <person name="Matsumoto Y."/>
            <person name="Motooka D."/>
            <person name="Nakamura S."/>
        </authorList>
    </citation>
    <scope>NUCLEOTIDE SEQUENCE</scope>
    <source>
        <strain evidence="2">JCM 12405</strain>
    </source>
</reference>
<keyword evidence="2" id="KW-0456">Lyase</keyword>
<protein>
    <submittedName>
        <fullName evidence="2">Carbon-phosphorus lyase complex subunit PhnI</fullName>
    </submittedName>
    <submittedName>
        <fullName evidence="3">Phosphonate metabolism protein PhnI</fullName>
    </submittedName>
</protein>
<dbReference type="OrthoDB" id="9790536at2"/>
<dbReference type="AlphaFoldDB" id="A0A1X1TC17"/>
<reference evidence="2 5" key="2">
    <citation type="journal article" date="2019" name="Emerg. Microbes Infect.">
        <title>Comprehensive subspecies identification of 175 nontuberculous mycobacteria species based on 7547 genomic profiles.</title>
        <authorList>
            <person name="Matsumoto Y."/>
            <person name="Kinjo T."/>
            <person name="Motooka D."/>
            <person name="Nabeya D."/>
            <person name="Jung N."/>
            <person name="Uechi K."/>
            <person name="Horii T."/>
            <person name="Iida T."/>
            <person name="Fujita J."/>
            <person name="Nakamura S."/>
        </authorList>
    </citation>
    <scope>NUCLEOTIDE SEQUENCE [LARGE SCALE GENOMIC DNA]</scope>
    <source>
        <strain evidence="2 5">JCM 12405</strain>
    </source>
</reference>
<evidence type="ECO:0000313" key="3">
    <source>
        <dbReference type="EMBL" id="ORV42113.1"/>
    </source>
</evidence>
<dbReference type="EMBL" id="LQOS01000024">
    <property type="protein sequence ID" value="ORV42113.1"/>
    <property type="molecule type" value="Genomic_DNA"/>
</dbReference>